<evidence type="ECO:0000313" key="2">
    <source>
        <dbReference type="EMBL" id="KAJ3121632.1"/>
    </source>
</evidence>
<proteinExistence type="predicted"/>
<keyword evidence="1" id="KW-0472">Membrane</keyword>
<name>A0AAD5T0J9_9FUNG</name>
<comment type="caution">
    <text evidence="2">The sequence shown here is derived from an EMBL/GenBank/DDBJ whole genome shotgun (WGS) entry which is preliminary data.</text>
</comment>
<dbReference type="EMBL" id="JADGJH010000866">
    <property type="protein sequence ID" value="KAJ3121632.1"/>
    <property type="molecule type" value="Genomic_DNA"/>
</dbReference>
<protein>
    <submittedName>
        <fullName evidence="2">Uncharacterized protein</fullName>
    </submittedName>
</protein>
<organism evidence="2 3">
    <name type="scientific">Physocladia obscura</name>
    <dbReference type="NCBI Taxonomy" id="109957"/>
    <lineage>
        <taxon>Eukaryota</taxon>
        <taxon>Fungi</taxon>
        <taxon>Fungi incertae sedis</taxon>
        <taxon>Chytridiomycota</taxon>
        <taxon>Chytridiomycota incertae sedis</taxon>
        <taxon>Chytridiomycetes</taxon>
        <taxon>Chytridiales</taxon>
        <taxon>Chytriomycetaceae</taxon>
        <taxon>Physocladia</taxon>
    </lineage>
</organism>
<dbReference type="AlphaFoldDB" id="A0AAD5T0J9"/>
<accession>A0AAD5T0J9</accession>
<gene>
    <name evidence="2" type="ORF">HK100_012295</name>
</gene>
<evidence type="ECO:0000256" key="1">
    <source>
        <dbReference type="SAM" id="Phobius"/>
    </source>
</evidence>
<sequence length="92" mass="10384">MMMSSGTVICYLPITAAVFDVGFLRNGALQTNVRVFVTEFMLLDTIITPALLLYFMPKLRHAVAARWWCFSRLKAGNFVLDTDSDLEISNSF</sequence>
<keyword evidence="3" id="KW-1185">Reference proteome</keyword>
<evidence type="ECO:0000313" key="3">
    <source>
        <dbReference type="Proteomes" id="UP001211907"/>
    </source>
</evidence>
<reference evidence="2" key="1">
    <citation type="submission" date="2020-05" db="EMBL/GenBank/DDBJ databases">
        <title>Phylogenomic resolution of chytrid fungi.</title>
        <authorList>
            <person name="Stajich J.E."/>
            <person name="Amses K."/>
            <person name="Simmons R."/>
            <person name="Seto K."/>
            <person name="Myers J."/>
            <person name="Bonds A."/>
            <person name="Quandt C.A."/>
            <person name="Barry K."/>
            <person name="Liu P."/>
            <person name="Grigoriev I."/>
            <person name="Longcore J.E."/>
            <person name="James T.Y."/>
        </authorList>
    </citation>
    <scope>NUCLEOTIDE SEQUENCE</scope>
    <source>
        <strain evidence="2">JEL0513</strain>
    </source>
</reference>
<keyword evidence="1" id="KW-0812">Transmembrane</keyword>
<dbReference type="Proteomes" id="UP001211907">
    <property type="component" value="Unassembled WGS sequence"/>
</dbReference>
<feature type="transmembrane region" description="Helical" evidence="1">
    <location>
        <begin position="40"/>
        <end position="56"/>
    </location>
</feature>
<keyword evidence="1" id="KW-1133">Transmembrane helix</keyword>